<comment type="caution">
    <text evidence="3">The sequence shown here is derived from an EMBL/GenBank/DDBJ whole genome shotgun (WGS) entry which is preliminary data.</text>
</comment>
<dbReference type="AlphaFoldDB" id="A0A2G2YH41"/>
<comment type="similarity">
    <text evidence="1">Belongs to the carbon-nitrogen hydrolase superfamily. Nitrilase family.</text>
</comment>
<reference evidence="3 4" key="2">
    <citation type="journal article" date="2017" name="Genome Biol.">
        <title>New reference genome sequences of hot pepper reveal the massive evolution of plant disease-resistance genes by retroduplication.</title>
        <authorList>
            <person name="Kim S."/>
            <person name="Park J."/>
            <person name="Yeom S.I."/>
            <person name="Kim Y.M."/>
            <person name="Seo E."/>
            <person name="Kim K.T."/>
            <person name="Kim M.S."/>
            <person name="Lee J.M."/>
            <person name="Cheong K."/>
            <person name="Shin H.S."/>
            <person name="Kim S.B."/>
            <person name="Han K."/>
            <person name="Lee J."/>
            <person name="Park M."/>
            <person name="Lee H.A."/>
            <person name="Lee H.Y."/>
            <person name="Lee Y."/>
            <person name="Oh S."/>
            <person name="Lee J.H."/>
            <person name="Choi E."/>
            <person name="Choi E."/>
            <person name="Lee S.E."/>
            <person name="Jeon J."/>
            <person name="Kim H."/>
            <person name="Choi G."/>
            <person name="Song H."/>
            <person name="Lee J."/>
            <person name="Lee S.C."/>
            <person name="Kwon J.K."/>
            <person name="Lee H.Y."/>
            <person name="Koo N."/>
            <person name="Hong Y."/>
            <person name="Kim R.W."/>
            <person name="Kang W.H."/>
            <person name="Huh J.H."/>
            <person name="Kang B.C."/>
            <person name="Yang T.J."/>
            <person name="Lee Y.H."/>
            <person name="Bennetzen J.L."/>
            <person name="Choi D."/>
        </authorList>
    </citation>
    <scope>NUCLEOTIDE SEQUENCE [LARGE SCALE GENOMIC DNA]</scope>
    <source>
        <strain evidence="4">cv. CM334</strain>
    </source>
</reference>
<protein>
    <submittedName>
        <fullName evidence="3">Bifunctional nitrilase/nitrile hydratase NIT4B</fullName>
    </submittedName>
</protein>
<dbReference type="InterPro" id="IPR003010">
    <property type="entry name" value="C-N_Hydrolase"/>
</dbReference>
<dbReference type="PANTHER" id="PTHR46044:SF1">
    <property type="entry name" value="CN HYDROLASE DOMAIN-CONTAINING PROTEIN"/>
    <property type="match status" value="1"/>
</dbReference>
<evidence type="ECO:0000313" key="4">
    <source>
        <dbReference type="Proteomes" id="UP000222542"/>
    </source>
</evidence>
<dbReference type="OMA" id="ERIMIDF"/>
<evidence type="ECO:0000256" key="1">
    <source>
        <dbReference type="ARBA" id="ARBA00008129"/>
    </source>
</evidence>
<accession>A0A2G2YH41</accession>
<sequence length="166" mass="18934">MGSILAFIRPLYNLIRLRTLACALGRYKSERILIEAASCDAQLVVFLEAFIGGYPPGSTLNISIVYQTDNGKKEFHKYHASAIDVPGPEVEVDRLAAMARKYKVYLVMSVIERDNYKLYCTMLFFDSLGHYLGKHRKIMPTTLKRIICGLGMDQQFQFMMLLLVLQ</sequence>
<reference evidence="3 4" key="1">
    <citation type="journal article" date="2014" name="Nat. Genet.">
        <title>Genome sequence of the hot pepper provides insights into the evolution of pungency in Capsicum species.</title>
        <authorList>
            <person name="Kim S."/>
            <person name="Park M."/>
            <person name="Yeom S.I."/>
            <person name="Kim Y.M."/>
            <person name="Lee J.M."/>
            <person name="Lee H.A."/>
            <person name="Seo E."/>
            <person name="Choi J."/>
            <person name="Cheong K."/>
            <person name="Kim K.T."/>
            <person name="Jung K."/>
            <person name="Lee G.W."/>
            <person name="Oh S.K."/>
            <person name="Bae C."/>
            <person name="Kim S.B."/>
            <person name="Lee H.Y."/>
            <person name="Kim S.Y."/>
            <person name="Kim M.S."/>
            <person name="Kang B.C."/>
            <person name="Jo Y.D."/>
            <person name="Yang H.B."/>
            <person name="Jeong H.J."/>
            <person name="Kang W.H."/>
            <person name="Kwon J.K."/>
            <person name="Shin C."/>
            <person name="Lim J.Y."/>
            <person name="Park J.H."/>
            <person name="Huh J.H."/>
            <person name="Kim J.S."/>
            <person name="Kim B.D."/>
            <person name="Cohen O."/>
            <person name="Paran I."/>
            <person name="Suh M.C."/>
            <person name="Lee S.B."/>
            <person name="Kim Y.K."/>
            <person name="Shin Y."/>
            <person name="Noh S.J."/>
            <person name="Park J."/>
            <person name="Seo Y.S."/>
            <person name="Kwon S.Y."/>
            <person name="Kim H.A."/>
            <person name="Park J.M."/>
            <person name="Kim H.J."/>
            <person name="Choi S.B."/>
            <person name="Bosland P.W."/>
            <person name="Reeves G."/>
            <person name="Jo S.H."/>
            <person name="Lee B.W."/>
            <person name="Cho H.T."/>
            <person name="Choi H.S."/>
            <person name="Lee M.S."/>
            <person name="Yu Y."/>
            <person name="Do Choi Y."/>
            <person name="Park B.S."/>
            <person name="van Deynze A."/>
            <person name="Ashrafi H."/>
            <person name="Hill T."/>
            <person name="Kim W.T."/>
            <person name="Pai H.S."/>
            <person name="Ahn H.K."/>
            <person name="Yeam I."/>
            <person name="Giovannoni J.J."/>
            <person name="Rose J.K."/>
            <person name="Sorensen I."/>
            <person name="Lee S.J."/>
            <person name="Kim R.W."/>
            <person name="Choi I.Y."/>
            <person name="Choi B.S."/>
            <person name="Lim J.S."/>
            <person name="Lee Y.H."/>
            <person name="Choi D."/>
        </authorList>
    </citation>
    <scope>NUCLEOTIDE SEQUENCE [LARGE SCALE GENOMIC DNA]</scope>
    <source>
        <strain evidence="4">cv. CM334</strain>
    </source>
</reference>
<evidence type="ECO:0000313" key="3">
    <source>
        <dbReference type="EMBL" id="PHT69074.1"/>
    </source>
</evidence>
<dbReference type="PROSITE" id="PS50263">
    <property type="entry name" value="CN_HYDROLASE"/>
    <property type="match status" value="1"/>
</dbReference>
<dbReference type="Pfam" id="PF00795">
    <property type="entry name" value="CN_hydrolase"/>
    <property type="match status" value="1"/>
</dbReference>
<organism evidence="3 4">
    <name type="scientific">Capsicum annuum</name>
    <name type="common">Capsicum pepper</name>
    <dbReference type="NCBI Taxonomy" id="4072"/>
    <lineage>
        <taxon>Eukaryota</taxon>
        <taxon>Viridiplantae</taxon>
        <taxon>Streptophyta</taxon>
        <taxon>Embryophyta</taxon>
        <taxon>Tracheophyta</taxon>
        <taxon>Spermatophyta</taxon>
        <taxon>Magnoliopsida</taxon>
        <taxon>eudicotyledons</taxon>
        <taxon>Gunneridae</taxon>
        <taxon>Pentapetalae</taxon>
        <taxon>asterids</taxon>
        <taxon>lamiids</taxon>
        <taxon>Solanales</taxon>
        <taxon>Solanaceae</taxon>
        <taxon>Solanoideae</taxon>
        <taxon>Capsiceae</taxon>
        <taxon>Capsicum</taxon>
    </lineage>
</organism>
<name>A0A2G2YH41_CAPAN</name>
<dbReference type="PANTHER" id="PTHR46044">
    <property type="entry name" value="NITRILASE"/>
    <property type="match status" value="1"/>
</dbReference>
<proteinExistence type="inferred from homology"/>
<dbReference type="STRING" id="4072.A0A2G2YH41"/>
<keyword evidence="4" id="KW-1185">Reference proteome</keyword>
<dbReference type="GO" id="GO:0016810">
    <property type="term" value="F:hydrolase activity, acting on carbon-nitrogen (but not peptide) bonds"/>
    <property type="evidence" value="ECO:0007669"/>
    <property type="project" value="UniProtKB-ARBA"/>
</dbReference>
<dbReference type="InterPro" id="IPR036526">
    <property type="entry name" value="C-N_Hydrolase_sf"/>
</dbReference>
<dbReference type="Gene3D" id="3.60.110.10">
    <property type="entry name" value="Carbon-nitrogen hydrolase"/>
    <property type="match status" value="1"/>
</dbReference>
<gene>
    <name evidence="3" type="ORF">T459_28561</name>
</gene>
<evidence type="ECO:0000259" key="2">
    <source>
        <dbReference type="PROSITE" id="PS50263"/>
    </source>
</evidence>
<dbReference type="EMBL" id="AYRZ02000011">
    <property type="protein sequence ID" value="PHT69074.1"/>
    <property type="molecule type" value="Genomic_DNA"/>
</dbReference>
<dbReference type="Gramene" id="PHT69074">
    <property type="protein sequence ID" value="PHT69074"/>
    <property type="gene ID" value="T459_28561"/>
</dbReference>
<dbReference type="Proteomes" id="UP000222542">
    <property type="component" value="Unassembled WGS sequence"/>
</dbReference>
<dbReference type="SUPFAM" id="SSF56317">
    <property type="entry name" value="Carbon-nitrogen hydrolase"/>
    <property type="match status" value="1"/>
</dbReference>
<feature type="domain" description="CN hydrolase" evidence="2">
    <location>
        <begin position="8"/>
        <end position="166"/>
    </location>
</feature>
<dbReference type="InterPro" id="IPR044149">
    <property type="entry name" value="Nitrilases_CHs"/>
</dbReference>